<evidence type="ECO:0000313" key="7">
    <source>
        <dbReference type="EMBL" id="GAA4471253.1"/>
    </source>
</evidence>
<comment type="subcellular location">
    <subcellularLocation>
        <location evidence="1">Secreted</location>
        <location evidence="1">Cell wall</location>
    </subcellularLocation>
</comment>
<comment type="caution">
    <text evidence="7">The sequence shown here is derived from an EMBL/GenBank/DDBJ whole genome shotgun (WGS) entry which is preliminary data.</text>
</comment>
<comment type="similarity">
    <text evidence="2">Belongs to the short-chain dehydrogenases/reductases (SDR) family.</text>
</comment>
<dbReference type="PRINTS" id="PR00081">
    <property type="entry name" value="GDHRDH"/>
</dbReference>
<keyword evidence="8" id="KW-1185">Reference proteome</keyword>
<dbReference type="InterPro" id="IPR057326">
    <property type="entry name" value="KR_dom"/>
</dbReference>
<dbReference type="PANTHER" id="PTHR42879">
    <property type="entry name" value="3-OXOACYL-(ACYL-CARRIER-PROTEIN) REDUCTASE"/>
    <property type="match status" value="1"/>
</dbReference>
<dbReference type="CDD" id="cd05344">
    <property type="entry name" value="BKR_like_SDR_like"/>
    <property type="match status" value="1"/>
</dbReference>
<dbReference type="Gene3D" id="3.40.50.720">
    <property type="entry name" value="NAD(P)-binding Rossmann-like Domain"/>
    <property type="match status" value="1"/>
</dbReference>
<evidence type="ECO:0000259" key="6">
    <source>
        <dbReference type="SMART" id="SM00822"/>
    </source>
</evidence>
<feature type="domain" description="Ketoreductase" evidence="6">
    <location>
        <begin position="13"/>
        <end position="186"/>
    </location>
</feature>
<keyword evidence="3" id="KW-0964">Secreted</keyword>
<evidence type="ECO:0000256" key="2">
    <source>
        <dbReference type="ARBA" id="ARBA00006484"/>
    </source>
</evidence>
<dbReference type="InterPro" id="IPR036291">
    <property type="entry name" value="NAD(P)-bd_dom_sf"/>
</dbReference>
<dbReference type="SMART" id="SM00822">
    <property type="entry name" value="PKS_KR"/>
    <property type="match status" value="1"/>
</dbReference>
<evidence type="ECO:0000256" key="1">
    <source>
        <dbReference type="ARBA" id="ARBA00004191"/>
    </source>
</evidence>
<evidence type="ECO:0000256" key="5">
    <source>
        <dbReference type="ARBA" id="ARBA00047400"/>
    </source>
</evidence>
<evidence type="ECO:0000256" key="3">
    <source>
        <dbReference type="ARBA" id="ARBA00022512"/>
    </source>
</evidence>
<dbReference type="SUPFAM" id="SSF51735">
    <property type="entry name" value="NAD(P)-binding Rossmann-fold domains"/>
    <property type="match status" value="1"/>
</dbReference>
<reference evidence="8" key="1">
    <citation type="journal article" date="2019" name="Int. J. Syst. Evol. Microbiol.">
        <title>The Global Catalogue of Microorganisms (GCM) 10K type strain sequencing project: providing services to taxonomists for standard genome sequencing and annotation.</title>
        <authorList>
            <consortium name="The Broad Institute Genomics Platform"/>
            <consortium name="The Broad Institute Genome Sequencing Center for Infectious Disease"/>
            <person name="Wu L."/>
            <person name="Ma J."/>
        </authorList>
    </citation>
    <scope>NUCLEOTIDE SEQUENCE [LARGE SCALE GENOMIC DNA]</scope>
    <source>
        <strain evidence="8">JCM 32206</strain>
    </source>
</reference>
<evidence type="ECO:0000313" key="8">
    <source>
        <dbReference type="Proteomes" id="UP001501183"/>
    </source>
</evidence>
<organism evidence="7 8">
    <name type="scientific">Rhodococcus olei</name>
    <dbReference type="NCBI Taxonomy" id="2161675"/>
    <lineage>
        <taxon>Bacteria</taxon>
        <taxon>Bacillati</taxon>
        <taxon>Actinomycetota</taxon>
        <taxon>Actinomycetes</taxon>
        <taxon>Mycobacteriales</taxon>
        <taxon>Nocardiaceae</taxon>
        <taxon>Rhodococcus</taxon>
    </lineage>
</organism>
<dbReference type="PRINTS" id="PR00080">
    <property type="entry name" value="SDRFAMILY"/>
</dbReference>
<comment type="catalytic activity">
    <reaction evidence="5">
        <text>a (3R)-hydroxyacyl-[ACP] + NADP(+) = a 3-oxoacyl-[ACP] + NADPH + H(+)</text>
        <dbReference type="Rhea" id="RHEA:17397"/>
        <dbReference type="Rhea" id="RHEA-COMP:9916"/>
        <dbReference type="Rhea" id="RHEA-COMP:9945"/>
        <dbReference type="ChEBI" id="CHEBI:15378"/>
        <dbReference type="ChEBI" id="CHEBI:57783"/>
        <dbReference type="ChEBI" id="CHEBI:58349"/>
        <dbReference type="ChEBI" id="CHEBI:78776"/>
        <dbReference type="ChEBI" id="CHEBI:78827"/>
        <dbReference type="EC" id="1.1.1.100"/>
    </reaction>
    <physiologicalReaction direction="right-to-left" evidence="5">
        <dbReference type="Rhea" id="RHEA:17399"/>
    </physiologicalReaction>
</comment>
<dbReference type="Proteomes" id="UP001501183">
    <property type="component" value="Unassembled WGS sequence"/>
</dbReference>
<accession>A0ABP8NQZ5</accession>
<evidence type="ECO:0000256" key="4">
    <source>
        <dbReference type="ARBA" id="ARBA00040781"/>
    </source>
</evidence>
<dbReference type="NCBIfam" id="NF005468">
    <property type="entry name" value="PRK07062.1"/>
    <property type="match status" value="1"/>
</dbReference>
<dbReference type="EMBL" id="BAABFB010000007">
    <property type="protein sequence ID" value="GAA4471253.1"/>
    <property type="molecule type" value="Genomic_DNA"/>
</dbReference>
<dbReference type="Pfam" id="PF13561">
    <property type="entry name" value="adh_short_C2"/>
    <property type="match status" value="1"/>
</dbReference>
<dbReference type="InterPro" id="IPR050259">
    <property type="entry name" value="SDR"/>
</dbReference>
<keyword evidence="3" id="KW-0134">Cell wall</keyword>
<protein>
    <recommendedName>
        <fullName evidence="4">3-oxoacyl-[acyl-carrier-protein] reductase MabA</fullName>
    </recommendedName>
</protein>
<name>A0ABP8NQZ5_9NOCA</name>
<dbReference type="InterPro" id="IPR002347">
    <property type="entry name" value="SDR_fam"/>
</dbReference>
<gene>
    <name evidence="7" type="ORF">GCM10023094_01650</name>
</gene>
<dbReference type="PANTHER" id="PTHR42879:SF6">
    <property type="entry name" value="NADPH-DEPENDENT REDUCTASE BACG"/>
    <property type="match status" value="1"/>
</dbReference>
<sequence length="265" mass="27897">MEDQVVDLQLKDRTYLVTGGSSGVGLATVAMLLAEGANVVTCARDVDRLRAALTPLPGSDRALGLACDVRDPDAVAALVEAGRQRFGGLDGLVNNAGNSRMKPRAEATLDDWRDEFDLKFSSVLNSVDAALPLLRKSDAAAIVNISAVLARQPETRLVTTSAARAGLLNLSKSLSIELAGEGIRVNSVALGLVDTGQWRRRYEASGHGGSFAEWEAEIAADRGIGLGRFGHADEVAFVITTLLSPRSSYVTGTSIDVCGGVARYV</sequence>
<proteinExistence type="inferred from homology"/>